<evidence type="ECO:0000313" key="4">
    <source>
        <dbReference type="Proteomes" id="UP001352263"/>
    </source>
</evidence>
<sequence length="179" mass="20227">MRATTSSAKPKTSAVSKTASKTAKPAKVYDAIALLKEDHKKVKKLFKDFARMKEKGGEDEKQALVKTICTELTVHTQIEEEIFYPAVRKAVDDKDLMNEAEVEHASAKDLIKQIQAMPVSDMYYGAKVTVLGEYVDHHVEEEQNEMFKKARKAKVDMEKLGKKMAARKRAILRELDVEA</sequence>
<evidence type="ECO:0000313" key="3">
    <source>
        <dbReference type="EMBL" id="MEC4722094.1"/>
    </source>
</evidence>
<reference evidence="3 4" key="1">
    <citation type="submission" date="2023-10" db="EMBL/GenBank/DDBJ databases">
        <title>Noviherbaspirillum sp. CPCC 100848 genome assembly.</title>
        <authorList>
            <person name="Li X.Y."/>
            <person name="Fang X.M."/>
        </authorList>
    </citation>
    <scope>NUCLEOTIDE SEQUENCE [LARGE SCALE GENOMIC DNA]</scope>
    <source>
        <strain evidence="3 4">CPCC 100848</strain>
    </source>
</reference>
<dbReference type="EMBL" id="JAWIIV010000025">
    <property type="protein sequence ID" value="MEC4722094.1"/>
    <property type="molecule type" value="Genomic_DNA"/>
</dbReference>
<protein>
    <submittedName>
        <fullName evidence="3">Hemerythrin domain-containing protein</fullName>
    </submittedName>
</protein>
<dbReference type="Gene3D" id="1.20.120.520">
    <property type="entry name" value="nmb1532 protein domain like"/>
    <property type="match status" value="1"/>
</dbReference>
<evidence type="ECO:0000256" key="1">
    <source>
        <dbReference type="SAM" id="MobiDB-lite"/>
    </source>
</evidence>
<dbReference type="CDD" id="cd12108">
    <property type="entry name" value="Hr-like"/>
    <property type="match status" value="1"/>
</dbReference>
<dbReference type="InterPro" id="IPR012312">
    <property type="entry name" value="Hemerythrin-like"/>
</dbReference>
<organism evidence="3 4">
    <name type="scientific">Noviherbaspirillum album</name>
    <dbReference type="NCBI Taxonomy" id="3080276"/>
    <lineage>
        <taxon>Bacteria</taxon>
        <taxon>Pseudomonadati</taxon>
        <taxon>Pseudomonadota</taxon>
        <taxon>Betaproteobacteria</taxon>
        <taxon>Burkholderiales</taxon>
        <taxon>Oxalobacteraceae</taxon>
        <taxon>Noviherbaspirillum</taxon>
    </lineage>
</organism>
<feature type="region of interest" description="Disordered" evidence="1">
    <location>
        <begin position="1"/>
        <end position="24"/>
    </location>
</feature>
<proteinExistence type="predicted"/>
<feature type="domain" description="Hemerythrin-like" evidence="2">
    <location>
        <begin position="31"/>
        <end position="150"/>
    </location>
</feature>
<dbReference type="PANTHER" id="PTHR35585:SF1">
    <property type="entry name" value="HHE DOMAIN PROTEIN (AFU_ORTHOLOGUE AFUA_4G00730)"/>
    <property type="match status" value="1"/>
</dbReference>
<dbReference type="RefSeq" id="WP_326508774.1">
    <property type="nucleotide sequence ID" value="NZ_JAWIIV010000025.1"/>
</dbReference>
<dbReference type="Pfam" id="PF01814">
    <property type="entry name" value="Hemerythrin"/>
    <property type="match status" value="1"/>
</dbReference>
<evidence type="ECO:0000259" key="2">
    <source>
        <dbReference type="Pfam" id="PF01814"/>
    </source>
</evidence>
<comment type="caution">
    <text evidence="3">The sequence shown here is derived from an EMBL/GenBank/DDBJ whole genome shotgun (WGS) entry which is preliminary data.</text>
</comment>
<name>A0ABU6JEL0_9BURK</name>
<dbReference type="Proteomes" id="UP001352263">
    <property type="component" value="Unassembled WGS sequence"/>
</dbReference>
<keyword evidence="4" id="KW-1185">Reference proteome</keyword>
<gene>
    <name evidence="3" type="ORF">RY831_23270</name>
</gene>
<dbReference type="PANTHER" id="PTHR35585">
    <property type="entry name" value="HHE DOMAIN PROTEIN (AFU_ORTHOLOGUE AFUA_4G00730)"/>
    <property type="match status" value="1"/>
</dbReference>
<accession>A0ABU6JEL0</accession>